<keyword evidence="3" id="KW-0687">Ribonucleoprotein</keyword>
<dbReference type="EMBL" id="CAJVQB010043512">
    <property type="protein sequence ID" value="CAG8831215.1"/>
    <property type="molecule type" value="Genomic_DNA"/>
</dbReference>
<comment type="similarity">
    <text evidence="1">Belongs to the universal ribosomal protein uS3 family.</text>
</comment>
<dbReference type="Gene3D" id="3.30.1140.32">
    <property type="entry name" value="Ribosomal protein S3, C-terminal domain"/>
    <property type="match status" value="1"/>
</dbReference>
<gene>
    <name evidence="4" type="ORF">GMARGA_LOCUS30594</name>
</gene>
<dbReference type="InterPro" id="IPR009019">
    <property type="entry name" value="KH_sf_prok-type"/>
</dbReference>
<evidence type="ECO:0000313" key="5">
    <source>
        <dbReference type="Proteomes" id="UP000789901"/>
    </source>
</evidence>
<reference evidence="4 5" key="1">
    <citation type="submission" date="2021-06" db="EMBL/GenBank/DDBJ databases">
        <authorList>
            <person name="Kallberg Y."/>
            <person name="Tangrot J."/>
            <person name="Rosling A."/>
        </authorList>
    </citation>
    <scope>NUCLEOTIDE SEQUENCE [LARGE SCALE GENOMIC DNA]</scope>
    <source>
        <strain evidence="4 5">120-4 pot B 10/14</strain>
    </source>
</reference>
<evidence type="ECO:0000256" key="2">
    <source>
        <dbReference type="ARBA" id="ARBA00022980"/>
    </source>
</evidence>
<keyword evidence="5" id="KW-1185">Reference proteome</keyword>
<accession>A0ABN7WG36</accession>
<evidence type="ECO:0000256" key="1">
    <source>
        <dbReference type="ARBA" id="ARBA00010761"/>
    </source>
</evidence>
<evidence type="ECO:0000313" key="4">
    <source>
        <dbReference type="EMBL" id="CAG8831215.1"/>
    </source>
</evidence>
<dbReference type="Proteomes" id="UP000789901">
    <property type="component" value="Unassembled WGS sequence"/>
</dbReference>
<feature type="non-terminal residue" evidence="4">
    <location>
        <position position="1"/>
    </location>
</feature>
<dbReference type="SUPFAM" id="SSF54821">
    <property type="entry name" value="Ribosomal protein S3 C-terminal domain"/>
    <property type="match status" value="1"/>
</dbReference>
<dbReference type="SUPFAM" id="SSF54814">
    <property type="entry name" value="Prokaryotic type KH domain (KH-domain type II)"/>
    <property type="match status" value="1"/>
</dbReference>
<evidence type="ECO:0000256" key="3">
    <source>
        <dbReference type="ARBA" id="ARBA00023274"/>
    </source>
</evidence>
<comment type="caution">
    <text evidence="4">The sequence shown here is derived from an EMBL/GenBank/DDBJ whole genome shotgun (WGS) entry which is preliminary data.</text>
</comment>
<keyword evidence="2" id="KW-0689">Ribosomal protein</keyword>
<name>A0ABN7WG36_GIGMA</name>
<proteinExistence type="inferred from homology"/>
<dbReference type="InterPro" id="IPR036419">
    <property type="entry name" value="Ribosomal_S3_C_sf"/>
</dbReference>
<sequence>YLYRVLPDISRLRIEHNQNSIFLEVFIPEIDLILGGDQEKIKEIVSEIKSRLNHEKIKLSLRLREIKNVYADAQTIANMIASQIKQQMPVMLILRNMIKKILPERKKGVEGGEIIISGIIDKSGISQTKKRSNKKENVAKYEKLITELKNLVGQENITEIQEEN</sequence>
<protein>
    <submittedName>
        <fullName evidence="4">35282_t:CDS:1</fullName>
    </submittedName>
</protein>
<organism evidence="4 5">
    <name type="scientific">Gigaspora margarita</name>
    <dbReference type="NCBI Taxonomy" id="4874"/>
    <lineage>
        <taxon>Eukaryota</taxon>
        <taxon>Fungi</taxon>
        <taxon>Fungi incertae sedis</taxon>
        <taxon>Mucoromycota</taxon>
        <taxon>Glomeromycotina</taxon>
        <taxon>Glomeromycetes</taxon>
        <taxon>Diversisporales</taxon>
        <taxon>Gigasporaceae</taxon>
        <taxon>Gigaspora</taxon>
    </lineage>
</organism>